<dbReference type="CDD" id="cd01803">
    <property type="entry name" value="Ubl_ubiquitin"/>
    <property type="match status" value="1"/>
</dbReference>
<dbReference type="STRING" id="469383.Cwoe_3361"/>
<evidence type="ECO:0000256" key="1">
    <source>
        <dbReference type="SAM" id="MobiDB-lite"/>
    </source>
</evidence>
<evidence type="ECO:0000313" key="5">
    <source>
        <dbReference type="Proteomes" id="UP000008229"/>
    </source>
</evidence>
<dbReference type="PANTHER" id="PTHR10666">
    <property type="entry name" value="UBIQUITIN"/>
    <property type="match status" value="1"/>
</dbReference>
<dbReference type="PRINTS" id="PR00348">
    <property type="entry name" value="UBIQUITIN"/>
</dbReference>
<dbReference type="AlphaFoldDB" id="D3FF62"/>
<feature type="compositionally biased region" description="Pro residues" evidence="1">
    <location>
        <begin position="202"/>
        <end position="230"/>
    </location>
</feature>
<proteinExistence type="predicted"/>
<dbReference type="PROSITE" id="PS50053">
    <property type="entry name" value="UBIQUITIN_2"/>
    <property type="match status" value="1"/>
</dbReference>
<dbReference type="InterPro" id="IPR019956">
    <property type="entry name" value="Ubiquitin_dom"/>
</dbReference>
<evidence type="ECO:0000313" key="4">
    <source>
        <dbReference type="EMBL" id="ADB51779.1"/>
    </source>
</evidence>
<feature type="region of interest" description="Disordered" evidence="1">
    <location>
        <begin position="194"/>
        <end position="243"/>
    </location>
</feature>
<dbReference type="EMBL" id="CP001854">
    <property type="protein sequence ID" value="ADB51779.1"/>
    <property type="molecule type" value="Genomic_DNA"/>
</dbReference>
<dbReference type="InterPro" id="IPR019954">
    <property type="entry name" value="Ubiquitin_CS"/>
</dbReference>
<reference evidence="4 5" key="1">
    <citation type="journal article" date="2010" name="Stand. Genomic Sci.">
        <title>Complete genome sequence of Conexibacter woesei type strain (ID131577).</title>
        <authorList>
            <person name="Pukall R."/>
            <person name="Lapidus A."/>
            <person name="Glavina Del Rio T."/>
            <person name="Copeland A."/>
            <person name="Tice H."/>
            <person name="Cheng J.-F."/>
            <person name="Lucas S."/>
            <person name="Chen F."/>
            <person name="Nolan M."/>
            <person name="Bruce D."/>
            <person name="Goodwin L."/>
            <person name="Pitluck S."/>
            <person name="Mavromatis K."/>
            <person name="Ivanova N."/>
            <person name="Ovchinnikova G."/>
            <person name="Pati A."/>
            <person name="Chen A."/>
            <person name="Palaniappan K."/>
            <person name="Land M."/>
            <person name="Hauser L."/>
            <person name="Chang Y.-J."/>
            <person name="Jeffries C.D."/>
            <person name="Chain P."/>
            <person name="Meincke L."/>
            <person name="Sims D."/>
            <person name="Brettin T."/>
            <person name="Detter J.C."/>
            <person name="Rohde M."/>
            <person name="Goeker M."/>
            <person name="Bristow J."/>
            <person name="Eisen J.A."/>
            <person name="Markowitz V."/>
            <person name="Kyrpides N.C."/>
            <person name="Klenk H.-P."/>
            <person name="Hugenholtz P."/>
        </authorList>
    </citation>
    <scope>NUCLEOTIDE SEQUENCE [LARGE SCALE GENOMIC DNA]</scope>
    <source>
        <strain evidence="5">DSM 14684 / CIP 108061 / JCM 11494 / NBRC 100937 / ID131577</strain>
    </source>
</reference>
<dbReference type="InterPro" id="IPR029071">
    <property type="entry name" value="Ubiquitin-like_domsf"/>
</dbReference>
<evidence type="ECO:0000256" key="2">
    <source>
        <dbReference type="SAM" id="SignalP"/>
    </source>
</evidence>
<dbReference type="InterPro" id="IPR000626">
    <property type="entry name" value="Ubiquitin-like_dom"/>
</dbReference>
<accession>D3FF62</accession>
<dbReference type="Gene3D" id="3.10.20.90">
    <property type="entry name" value="Phosphatidylinositol 3-kinase Catalytic Subunit, Chain A, domain 1"/>
    <property type="match status" value="1"/>
</dbReference>
<sequence length="360" mass="37983" precursor="true">MRRLALAGMLAALLALAGPVAAASAMQIFVKTLTGKTITLEVEPSDSIEQVKQKIQDKEGIPPDRQRLIYAGRVLEDGRTLADYNIQRESTLHLFLRLREPVPEIASTTVDGLDVVVSGTAGPRTDLTLLADGDPVATAGADDAGAWSATVTLTPGDHELAAGYTVELGDTSRLSAPARVTVVARPPAVCPDGGTAGANGCPTPPVVPVPGPHEPQPQPHGEPQPPPHAQPPAGQQPQRPGPSAAIARLTAGAQCVDRAGWLVPRPPRTVRVPFFRFHLSRAATVDYVLVRQARTDRVVQRGSRTLRSGLTRMTLRSVRRDRSLAPGRYVLRLSARSAGGGSGKLATVRFTVGRGSCARG</sequence>
<protein>
    <submittedName>
        <fullName evidence="4">Ubiquitin</fullName>
    </submittedName>
</protein>
<dbReference type="InterPro" id="IPR050158">
    <property type="entry name" value="Ubiquitin_ubiquitin-like"/>
</dbReference>
<feature type="signal peptide" evidence="2">
    <location>
        <begin position="1"/>
        <end position="22"/>
    </location>
</feature>
<dbReference type="FunFam" id="3.10.20.90:FF:000006">
    <property type="entry name" value="Polyubiquitin 10"/>
    <property type="match status" value="1"/>
</dbReference>
<dbReference type="Gene3D" id="2.60.40.10">
    <property type="entry name" value="Immunoglobulins"/>
    <property type="match status" value="1"/>
</dbReference>
<dbReference type="SUPFAM" id="SSF54236">
    <property type="entry name" value="Ubiquitin-like"/>
    <property type="match status" value="1"/>
</dbReference>
<feature type="compositionally biased region" description="Low complexity" evidence="1">
    <location>
        <begin position="231"/>
        <end position="242"/>
    </location>
</feature>
<dbReference type="eggNOG" id="COG5272">
    <property type="taxonomic scope" value="Bacteria"/>
</dbReference>
<reference evidence="5" key="2">
    <citation type="submission" date="2010-01" db="EMBL/GenBank/DDBJ databases">
        <title>The complete genome of Conexibacter woesei DSM 14684.</title>
        <authorList>
            <consortium name="US DOE Joint Genome Institute (JGI-PGF)"/>
            <person name="Lucas S."/>
            <person name="Copeland A."/>
            <person name="Lapidus A."/>
            <person name="Glavina del Rio T."/>
            <person name="Dalin E."/>
            <person name="Tice H."/>
            <person name="Bruce D."/>
            <person name="Goodwin L."/>
            <person name="Pitluck S."/>
            <person name="Kyrpides N."/>
            <person name="Mavromatis K."/>
            <person name="Ivanova N."/>
            <person name="Mikhailova N."/>
            <person name="Chertkov O."/>
            <person name="Brettin T."/>
            <person name="Detter J.C."/>
            <person name="Han C."/>
            <person name="Larimer F."/>
            <person name="Land M."/>
            <person name="Hauser L."/>
            <person name="Markowitz V."/>
            <person name="Cheng J.-F."/>
            <person name="Hugenholtz P."/>
            <person name="Woyke T."/>
            <person name="Wu D."/>
            <person name="Pukall R."/>
            <person name="Steenblock K."/>
            <person name="Schneider S."/>
            <person name="Klenk H.-P."/>
            <person name="Eisen J.A."/>
        </authorList>
    </citation>
    <scope>NUCLEOTIDE SEQUENCE [LARGE SCALE GENOMIC DNA]</scope>
    <source>
        <strain evidence="5">DSM 14684 / CIP 108061 / JCM 11494 / NBRC 100937 / ID131577</strain>
    </source>
</reference>
<dbReference type="SMART" id="SM00213">
    <property type="entry name" value="UBQ"/>
    <property type="match status" value="1"/>
</dbReference>
<name>D3FF62_CONWI</name>
<dbReference type="Pfam" id="PF00240">
    <property type="entry name" value="ubiquitin"/>
    <property type="match status" value="1"/>
</dbReference>
<feature type="domain" description="Ubiquitin-like" evidence="3">
    <location>
        <begin position="26"/>
        <end position="101"/>
    </location>
</feature>
<gene>
    <name evidence="4" type="ordered locus">Cwoe_3361</name>
</gene>
<feature type="chain" id="PRO_5003044210" evidence="2">
    <location>
        <begin position="23"/>
        <end position="360"/>
    </location>
</feature>
<dbReference type="HOGENOM" id="CLU_768856_0_0_11"/>
<dbReference type="InterPro" id="IPR013783">
    <property type="entry name" value="Ig-like_fold"/>
</dbReference>
<dbReference type="KEGG" id="cwo:Cwoe_3361"/>
<evidence type="ECO:0000259" key="3">
    <source>
        <dbReference type="PROSITE" id="PS50053"/>
    </source>
</evidence>
<dbReference type="RefSeq" id="WP_012934830.1">
    <property type="nucleotide sequence ID" value="NC_013739.1"/>
</dbReference>
<dbReference type="PROSITE" id="PS00299">
    <property type="entry name" value="UBIQUITIN_1"/>
    <property type="match status" value="1"/>
</dbReference>
<keyword evidence="2" id="KW-0732">Signal</keyword>
<dbReference type="GO" id="GO:0005975">
    <property type="term" value="P:carbohydrate metabolic process"/>
    <property type="evidence" value="ECO:0007669"/>
    <property type="project" value="UniProtKB-ARBA"/>
</dbReference>
<organism evidence="4 5">
    <name type="scientific">Conexibacter woesei (strain DSM 14684 / CCUG 47730 / CIP 108061 / JCM 11494 / NBRC 100937 / ID131577)</name>
    <dbReference type="NCBI Taxonomy" id="469383"/>
    <lineage>
        <taxon>Bacteria</taxon>
        <taxon>Bacillati</taxon>
        <taxon>Actinomycetota</taxon>
        <taxon>Thermoleophilia</taxon>
        <taxon>Solirubrobacterales</taxon>
        <taxon>Conexibacteraceae</taxon>
        <taxon>Conexibacter</taxon>
    </lineage>
</organism>
<dbReference type="Proteomes" id="UP000008229">
    <property type="component" value="Chromosome"/>
</dbReference>
<keyword evidence="5" id="KW-1185">Reference proteome</keyword>